<dbReference type="RefSeq" id="WP_116887588.1">
    <property type="nucleotide sequence ID" value="NZ_CP031641.1"/>
</dbReference>
<dbReference type="PANTHER" id="PTHR32305">
    <property type="match status" value="1"/>
</dbReference>
<reference evidence="1 2" key="1">
    <citation type="submission" date="2018-08" db="EMBL/GenBank/DDBJ databases">
        <authorList>
            <person name="Lee Y."/>
            <person name="Kakembo D."/>
        </authorList>
    </citation>
    <scope>NUCLEOTIDE SEQUENCE [LARGE SCALE GENOMIC DNA]</scope>
    <source>
        <strain evidence="1 2">JBCS1880</strain>
    </source>
</reference>
<dbReference type="InterPro" id="IPR050708">
    <property type="entry name" value="T6SS_VgrG/RHS"/>
</dbReference>
<dbReference type="Gene3D" id="2.180.10.10">
    <property type="entry name" value="RHS repeat-associated core"/>
    <property type="match status" value="1"/>
</dbReference>
<dbReference type="EMBL" id="CP031641">
    <property type="protein sequence ID" value="AXO87115.1"/>
    <property type="molecule type" value="Genomic_DNA"/>
</dbReference>
<gene>
    <name evidence="1" type="ORF">DZC75_03500</name>
</gene>
<dbReference type="InterPro" id="IPR022385">
    <property type="entry name" value="Rhs_assc_core"/>
</dbReference>
<organism evidence="1 2">
    <name type="scientific">Pseudomonas parafulva</name>
    <dbReference type="NCBI Taxonomy" id="157782"/>
    <lineage>
        <taxon>Bacteria</taxon>
        <taxon>Pseudomonadati</taxon>
        <taxon>Pseudomonadota</taxon>
        <taxon>Gammaproteobacteria</taxon>
        <taxon>Pseudomonadales</taxon>
        <taxon>Pseudomonadaceae</taxon>
        <taxon>Pseudomonas</taxon>
    </lineage>
</organism>
<protein>
    <submittedName>
        <fullName evidence="1">RHS repeat-associated core domain-containing protein</fullName>
    </submittedName>
</protein>
<evidence type="ECO:0000313" key="2">
    <source>
        <dbReference type="Proteomes" id="UP000258127"/>
    </source>
</evidence>
<name>A0AAI8K890_9PSED</name>
<sequence>MTERSNGPLRAQAAALHHGTPTIINRFRRLTLLRTEQSLHGSVRILIQRTFCKPLDRTKRIFGPRTLQNEATANADVVTVTTLQERPLLMHSVDGDATLNLLDSAGRMLWSLNAQGTAVTMHYEAGSLRGRPSFLTEQAAGASTARVRERYSYLSTDSVQGKARNLCGRLVEKCNNAGIDRSLSVALTGQVLASEQRLLKIDIEQPDWRVCSEEDTESPLQTCNQLDATGALVSTTHAAGVSTFETYDISGARQQTRIGYCNPGAVGDVITLHKADYWADSRLQQQRLGNGIVDRYVYDPRTARLRRHLTARPPNHPRGGLVISDLHYDYDPLGNILSLDDRGADPQWHDNLQATGCRLYAYDTLNRLVSATGRERSAVVRNSRGPGVYGAQRAGRVWTPYTEHYTYDDGDNLICIRHTGGAGMRTQALDVALSSNRAMVKTSGVDPEAGFLAGGLQKTLSDGRALHWLPDNQLGAAVLVSRDHAEDDCERYHYGDGGSRTRKRHTVTVAQGRQTTLSTYTRAFEVRQRWLAGNPTLHRHVVITQVAAARLVVDLLNGKADLRFTFNDHLNSSIGETDAVGLVTAREEYSPYGCTVGEDESAVEIDAVMQRALRHAGQERDASGLYHYGWRYYQTGNGRWLSADPGGLVDGLNLFCMVGNSPVSFLDPTGRSRVYSSTLIDKYQSGYPASDAVIARLDTVDANEASMHEEMTMQVFAFRDQVTSNYRSNRDYGFSNVFKPHVWIMHDNHRIPGGKAYGSTVAIAQYKALAREKGFYGVLPRSILRFGVTNHTALKAAAESADDQQLPPDERRRAVVARFLDSEGNGRHTRRILERLGMQATSVTLHEYVQDMQTPIIEIEVEPIKADCETPHIVPQAVTDGWRRELEKAADRQLRQMSRNWVSRKVHALGYHLRDGWRRVAHRFRAA</sequence>
<dbReference type="NCBIfam" id="TIGR03696">
    <property type="entry name" value="Rhs_assc_core"/>
    <property type="match status" value="1"/>
</dbReference>
<dbReference type="PANTHER" id="PTHR32305:SF15">
    <property type="entry name" value="PROTEIN RHSA-RELATED"/>
    <property type="match status" value="1"/>
</dbReference>
<dbReference type="AlphaFoldDB" id="A0AAI8K890"/>
<accession>A0AAI8K890</accession>
<dbReference type="Proteomes" id="UP000258127">
    <property type="component" value="Chromosome"/>
</dbReference>
<proteinExistence type="predicted"/>
<keyword evidence="2" id="KW-1185">Reference proteome</keyword>
<evidence type="ECO:0000313" key="1">
    <source>
        <dbReference type="EMBL" id="AXO87115.1"/>
    </source>
</evidence>